<organism evidence="1 2">
    <name type="scientific">Trifolium medium</name>
    <dbReference type="NCBI Taxonomy" id="97028"/>
    <lineage>
        <taxon>Eukaryota</taxon>
        <taxon>Viridiplantae</taxon>
        <taxon>Streptophyta</taxon>
        <taxon>Embryophyta</taxon>
        <taxon>Tracheophyta</taxon>
        <taxon>Spermatophyta</taxon>
        <taxon>Magnoliopsida</taxon>
        <taxon>eudicotyledons</taxon>
        <taxon>Gunneridae</taxon>
        <taxon>Pentapetalae</taxon>
        <taxon>rosids</taxon>
        <taxon>fabids</taxon>
        <taxon>Fabales</taxon>
        <taxon>Fabaceae</taxon>
        <taxon>Papilionoideae</taxon>
        <taxon>50 kb inversion clade</taxon>
        <taxon>NPAAA clade</taxon>
        <taxon>Hologalegina</taxon>
        <taxon>IRL clade</taxon>
        <taxon>Trifolieae</taxon>
        <taxon>Trifolium</taxon>
    </lineage>
</organism>
<name>A0A392QBN4_9FABA</name>
<proteinExistence type="predicted"/>
<accession>A0A392QBN4</accession>
<dbReference type="AlphaFoldDB" id="A0A392QBN4"/>
<keyword evidence="2" id="KW-1185">Reference proteome</keyword>
<feature type="non-terminal residue" evidence="1">
    <location>
        <position position="1"/>
    </location>
</feature>
<sequence length="84" mass="10013">RRSRIARLMWLMMAARQGRRWSEADGVLRCETVEVYYSEDGGIEILVDAVVRVLVRRLLEPYRRRDFAMVVRVNTRQIRSDVNM</sequence>
<dbReference type="EMBL" id="LXQA010122604">
    <property type="protein sequence ID" value="MCI20966.1"/>
    <property type="molecule type" value="Genomic_DNA"/>
</dbReference>
<reference evidence="1 2" key="1">
    <citation type="journal article" date="2018" name="Front. Plant Sci.">
        <title>Red Clover (Trifolium pratense) and Zigzag Clover (T. medium) - A Picture of Genomic Similarities and Differences.</title>
        <authorList>
            <person name="Dluhosova J."/>
            <person name="Istvanek J."/>
            <person name="Nedelnik J."/>
            <person name="Repkova J."/>
        </authorList>
    </citation>
    <scope>NUCLEOTIDE SEQUENCE [LARGE SCALE GENOMIC DNA]</scope>
    <source>
        <strain evidence="2">cv. 10/8</strain>
        <tissue evidence="1">Leaf</tissue>
    </source>
</reference>
<comment type="caution">
    <text evidence="1">The sequence shown here is derived from an EMBL/GenBank/DDBJ whole genome shotgun (WGS) entry which is preliminary data.</text>
</comment>
<evidence type="ECO:0000313" key="2">
    <source>
        <dbReference type="Proteomes" id="UP000265520"/>
    </source>
</evidence>
<dbReference type="Proteomes" id="UP000265520">
    <property type="component" value="Unassembled WGS sequence"/>
</dbReference>
<evidence type="ECO:0000313" key="1">
    <source>
        <dbReference type="EMBL" id="MCI20966.1"/>
    </source>
</evidence>
<protein>
    <submittedName>
        <fullName evidence="1">Uncharacterized protein</fullName>
    </submittedName>
</protein>